<dbReference type="Proteomes" id="UP000760860">
    <property type="component" value="Unassembled WGS sequence"/>
</dbReference>
<dbReference type="EMBL" id="RCMV01000003">
    <property type="protein sequence ID" value="KAG3229221.1"/>
    <property type="molecule type" value="Genomic_DNA"/>
</dbReference>
<reference evidence="1" key="2">
    <citation type="submission" date="2018-10" db="EMBL/GenBank/DDBJ databases">
        <title>Effector identification in a new, highly contiguous assembly of the strawberry crown rot pathogen Phytophthora cactorum.</title>
        <authorList>
            <person name="Armitage A.D."/>
            <person name="Nellist C.F."/>
            <person name="Bates H."/>
            <person name="Vickerstaff R.J."/>
            <person name="Harrison R.J."/>
        </authorList>
    </citation>
    <scope>NUCLEOTIDE SEQUENCE</scope>
    <source>
        <strain evidence="1">15-7</strain>
        <strain evidence="2">4032</strain>
        <strain evidence="3">4040</strain>
        <strain evidence="4">P415</strain>
        <strain evidence="5">P421</strain>
    </source>
</reference>
<evidence type="ECO:0000313" key="5">
    <source>
        <dbReference type="EMBL" id="KAG3229221.1"/>
    </source>
</evidence>
<dbReference type="VEuPathDB" id="FungiDB:PC110_g16907"/>
<dbReference type="OrthoDB" id="108778at2759"/>
<evidence type="ECO:0000313" key="4">
    <source>
        <dbReference type="EMBL" id="KAG3000809.1"/>
    </source>
</evidence>
<dbReference type="Proteomes" id="UP000251314">
    <property type="component" value="Unassembled WGS sequence"/>
</dbReference>
<evidence type="ECO:0000313" key="8">
    <source>
        <dbReference type="Proteomes" id="UP000251314"/>
    </source>
</evidence>
<organism evidence="7 8">
    <name type="scientific">Phytophthora cactorum</name>
    <dbReference type="NCBI Taxonomy" id="29920"/>
    <lineage>
        <taxon>Eukaryota</taxon>
        <taxon>Sar</taxon>
        <taxon>Stramenopiles</taxon>
        <taxon>Oomycota</taxon>
        <taxon>Peronosporomycetes</taxon>
        <taxon>Peronosporales</taxon>
        <taxon>Peronosporaceae</taxon>
        <taxon>Phytophthora</taxon>
    </lineage>
</organism>
<comment type="caution">
    <text evidence="7">The sequence shown here is derived from an EMBL/GenBank/DDBJ whole genome shotgun (WGS) entry which is preliminary data.</text>
</comment>
<dbReference type="EMBL" id="JAENGZ010000599">
    <property type="protein sequence ID" value="KAG6956575.1"/>
    <property type="molecule type" value="Genomic_DNA"/>
</dbReference>
<evidence type="ECO:0000313" key="2">
    <source>
        <dbReference type="EMBL" id="KAG2906863.1"/>
    </source>
</evidence>
<evidence type="ECO:0000313" key="1">
    <source>
        <dbReference type="EMBL" id="KAG2869432.1"/>
    </source>
</evidence>
<name>A0A329RPU4_9STRA</name>
<sequence>MVSTPSTYASALNTLLSARTTVDPLQFDINSYLYKVGVKDGKCRVCERKVPWVQERVISHKTPKNCVGGSEDEREMFRQLRADKMVVVVPAGAKRPASLAAPAAGPPAKRMRLQSTANSVDTITEKDAARVDAALANLVFRTGISFRVVDSNAMKEFVRALRPSYVERMPSAPSIAGKCLNMS</sequence>
<dbReference type="EMBL" id="RCMG01000002">
    <property type="protein sequence ID" value="KAG2869432.1"/>
    <property type="molecule type" value="Genomic_DNA"/>
</dbReference>
<dbReference type="Proteomes" id="UP000735874">
    <property type="component" value="Unassembled WGS sequence"/>
</dbReference>
<dbReference type="EMBL" id="RCMK01000542">
    <property type="protein sequence ID" value="KAG2923021.1"/>
    <property type="molecule type" value="Genomic_DNA"/>
</dbReference>
<proteinExistence type="predicted"/>
<dbReference type="Proteomes" id="UP000774804">
    <property type="component" value="Unassembled WGS sequence"/>
</dbReference>
<dbReference type="Proteomes" id="UP000736787">
    <property type="component" value="Unassembled WGS sequence"/>
</dbReference>
<evidence type="ECO:0000313" key="7">
    <source>
        <dbReference type="EMBL" id="RAW26694.1"/>
    </source>
</evidence>
<dbReference type="EMBL" id="MJFZ01000626">
    <property type="protein sequence ID" value="RAW26694.1"/>
    <property type="molecule type" value="Genomic_DNA"/>
</dbReference>
<dbReference type="Proteomes" id="UP000697107">
    <property type="component" value="Unassembled WGS sequence"/>
</dbReference>
<dbReference type="AlphaFoldDB" id="A0A329RPU4"/>
<keyword evidence="8" id="KW-1185">Reference proteome</keyword>
<accession>A0A329RPU4</accession>
<dbReference type="EMBL" id="RCML01000001">
    <property type="protein sequence ID" value="KAG3000809.1"/>
    <property type="molecule type" value="Genomic_DNA"/>
</dbReference>
<dbReference type="EMBL" id="RCMI01000528">
    <property type="protein sequence ID" value="KAG2906863.1"/>
    <property type="molecule type" value="Genomic_DNA"/>
</dbReference>
<reference evidence="6" key="3">
    <citation type="submission" date="2021-01" db="EMBL/GenBank/DDBJ databases">
        <title>Phytophthora aleatoria, a newly-described species from Pinus radiata is distinct from Phytophthora cactorum isolates based on comparative genomics.</title>
        <authorList>
            <person name="Mcdougal R."/>
            <person name="Panda P."/>
            <person name="Williams N."/>
            <person name="Studholme D.J."/>
        </authorList>
    </citation>
    <scope>NUCLEOTIDE SEQUENCE</scope>
    <source>
        <strain evidence="6">NZFS 3830</strain>
    </source>
</reference>
<protein>
    <submittedName>
        <fullName evidence="7">Uncharacterized protein</fullName>
    </submittedName>
</protein>
<reference evidence="7 8" key="1">
    <citation type="submission" date="2018-01" db="EMBL/GenBank/DDBJ databases">
        <title>Draft genome of the strawberry crown rot pathogen Phytophthora cactorum.</title>
        <authorList>
            <person name="Armitage A.D."/>
            <person name="Lysoe E."/>
            <person name="Nellist C.F."/>
            <person name="Harrison R.J."/>
            <person name="Brurberg M.B."/>
        </authorList>
    </citation>
    <scope>NUCLEOTIDE SEQUENCE [LARGE SCALE GENOMIC DNA]</scope>
    <source>
        <strain evidence="7 8">10300</strain>
    </source>
</reference>
<evidence type="ECO:0000313" key="6">
    <source>
        <dbReference type="EMBL" id="KAG6956575.1"/>
    </source>
</evidence>
<evidence type="ECO:0000313" key="3">
    <source>
        <dbReference type="EMBL" id="KAG2923021.1"/>
    </source>
</evidence>
<dbReference type="Proteomes" id="UP000688947">
    <property type="component" value="Unassembled WGS sequence"/>
</dbReference>
<gene>
    <name evidence="6" type="ORF">JG687_00010517</name>
    <name evidence="7" type="ORF">PC110_g16907</name>
    <name evidence="1" type="ORF">PC113_g247</name>
    <name evidence="2" type="ORF">PC115_g14135</name>
    <name evidence="3" type="ORF">PC117_g15837</name>
    <name evidence="4" type="ORF">PC118_g140</name>
    <name evidence="5" type="ORF">PC129_g203</name>
</gene>